<gene>
    <name evidence="1" type="ORF">AB675_7737</name>
</gene>
<dbReference type="EMBL" id="LFJN01000012">
    <property type="protein sequence ID" value="KPI40568.1"/>
    <property type="molecule type" value="Genomic_DNA"/>
</dbReference>
<keyword evidence="2" id="KW-1185">Reference proteome</keyword>
<dbReference type="RefSeq" id="XP_018000531.1">
    <property type="nucleotide sequence ID" value="XM_018148127.1"/>
</dbReference>
<comment type="caution">
    <text evidence="1">The sequence shown here is derived from an EMBL/GenBank/DDBJ whole genome shotgun (WGS) entry which is preliminary data.</text>
</comment>
<reference evidence="1 2" key="1">
    <citation type="submission" date="2015-06" db="EMBL/GenBank/DDBJ databases">
        <title>Draft genome of the ant-associated black yeast Phialophora attae CBS 131958.</title>
        <authorList>
            <person name="Moreno L.F."/>
            <person name="Stielow B.J."/>
            <person name="de Hoog S."/>
            <person name="Vicente V.A."/>
            <person name="Weiss V.A."/>
            <person name="de Vries M."/>
            <person name="Cruz L.M."/>
            <person name="Souza E.M."/>
        </authorList>
    </citation>
    <scope>NUCLEOTIDE SEQUENCE [LARGE SCALE GENOMIC DNA]</scope>
    <source>
        <strain evidence="1 2">CBS 131958</strain>
    </source>
</reference>
<evidence type="ECO:0000313" key="1">
    <source>
        <dbReference type="EMBL" id="KPI40568.1"/>
    </source>
</evidence>
<accession>A0A0N0NMN8</accession>
<name>A0A0N0NMN8_9EURO</name>
<sequence>MQDKVLMGGVCDHLNINTFASLREVLLSGGDIEEWALGRTSVLIAVASQSTDPPLRTVVLKLGSLAKSILDPEFLSPKALAKARRLCRESLTEWLFSMAAAIDDDTDVPKPIALQQALIFRLRAGVTSTKALVKRICEVDIGVNRSCITGLSDSTVLRFMFTSACDGESEEFAEVAFWKDRTEVILEPQWVSRLEVAAKLEYMITNGSASD</sequence>
<evidence type="ECO:0000313" key="2">
    <source>
        <dbReference type="Proteomes" id="UP000038010"/>
    </source>
</evidence>
<organism evidence="1 2">
    <name type="scientific">Cyphellophora attinorum</name>
    <dbReference type="NCBI Taxonomy" id="1664694"/>
    <lineage>
        <taxon>Eukaryota</taxon>
        <taxon>Fungi</taxon>
        <taxon>Dikarya</taxon>
        <taxon>Ascomycota</taxon>
        <taxon>Pezizomycotina</taxon>
        <taxon>Eurotiomycetes</taxon>
        <taxon>Chaetothyriomycetidae</taxon>
        <taxon>Chaetothyriales</taxon>
        <taxon>Cyphellophoraceae</taxon>
        <taxon>Cyphellophora</taxon>
    </lineage>
</organism>
<dbReference type="GeneID" id="28740007"/>
<dbReference type="VEuPathDB" id="FungiDB:AB675_7737"/>
<proteinExistence type="predicted"/>
<protein>
    <submittedName>
        <fullName evidence="1">Uncharacterized protein</fullName>
    </submittedName>
</protein>
<dbReference type="Proteomes" id="UP000038010">
    <property type="component" value="Unassembled WGS sequence"/>
</dbReference>
<dbReference type="AlphaFoldDB" id="A0A0N0NMN8"/>